<dbReference type="EMBL" id="JBHUCO010000011">
    <property type="protein sequence ID" value="MFD1517824.1"/>
    <property type="molecule type" value="Genomic_DNA"/>
</dbReference>
<gene>
    <name evidence="1" type="ORF">ACFSJD_10010</name>
</gene>
<dbReference type="Proteomes" id="UP001597114">
    <property type="component" value="Unassembled WGS sequence"/>
</dbReference>
<sequence length="118" mass="13202">MLSFAGCLPIFEASAALHVRHCVLQYQATDARHRSALASRDASRVPRLGLEYEIARLDAERVWVFGLIEEIDAGWPTPVKAQHFPTTGHNVKTVGGLWWCDRHDRRQRGGLVGPETAE</sequence>
<name>A0ABW4EUS0_9PSEU</name>
<organism evidence="1 2">
    <name type="scientific">Pseudonocardia yunnanensis</name>
    <dbReference type="NCBI Taxonomy" id="58107"/>
    <lineage>
        <taxon>Bacteria</taxon>
        <taxon>Bacillati</taxon>
        <taxon>Actinomycetota</taxon>
        <taxon>Actinomycetes</taxon>
        <taxon>Pseudonocardiales</taxon>
        <taxon>Pseudonocardiaceae</taxon>
        <taxon>Pseudonocardia</taxon>
    </lineage>
</organism>
<reference evidence="2" key="1">
    <citation type="journal article" date="2019" name="Int. J. Syst. Evol. Microbiol.">
        <title>The Global Catalogue of Microorganisms (GCM) 10K type strain sequencing project: providing services to taxonomists for standard genome sequencing and annotation.</title>
        <authorList>
            <consortium name="The Broad Institute Genomics Platform"/>
            <consortium name="The Broad Institute Genome Sequencing Center for Infectious Disease"/>
            <person name="Wu L."/>
            <person name="Ma J."/>
        </authorList>
    </citation>
    <scope>NUCLEOTIDE SEQUENCE [LARGE SCALE GENOMIC DNA]</scope>
    <source>
        <strain evidence="2">CCM 7043</strain>
    </source>
</reference>
<accession>A0ABW4EUS0</accession>
<comment type="caution">
    <text evidence="1">The sequence shown here is derived from an EMBL/GenBank/DDBJ whole genome shotgun (WGS) entry which is preliminary data.</text>
</comment>
<evidence type="ECO:0000313" key="1">
    <source>
        <dbReference type="EMBL" id="MFD1517824.1"/>
    </source>
</evidence>
<proteinExistence type="predicted"/>
<protein>
    <submittedName>
        <fullName evidence="1">Uncharacterized protein</fullName>
    </submittedName>
</protein>
<dbReference type="RefSeq" id="WP_344724587.1">
    <property type="nucleotide sequence ID" value="NZ_BAAAUS010000026.1"/>
</dbReference>
<keyword evidence="2" id="KW-1185">Reference proteome</keyword>
<evidence type="ECO:0000313" key="2">
    <source>
        <dbReference type="Proteomes" id="UP001597114"/>
    </source>
</evidence>